<dbReference type="OrthoDB" id="340227at2759"/>
<dbReference type="PROSITE" id="PS50961">
    <property type="entry name" value="HTH_LA"/>
    <property type="match status" value="1"/>
</dbReference>
<dbReference type="Pfam" id="PF05383">
    <property type="entry name" value="La"/>
    <property type="match status" value="1"/>
</dbReference>
<evidence type="ECO:0000259" key="4">
    <source>
        <dbReference type="PROSITE" id="PS50961"/>
    </source>
</evidence>
<dbReference type="GO" id="GO:0003723">
    <property type="term" value="F:RNA binding"/>
    <property type="evidence" value="ECO:0007669"/>
    <property type="project" value="UniProtKB-UniRule"/>
</dbReference>
<feature type="compositionally biased region" description="Polar residues" evidence="3">
    <location>
        <begin position="323"/>
        <end position="338"/>
    </location>
</feature>
<evidence type="ECO:0000256" key="1">
    <source>
        <dbReference type="ARBA" id="ARBA00022884"/>
    </source>
</evidence>
<name>A0A9P0M4D7_ACAOB</name>
<reference evidence="5" key="1">
    <citation type="submission" date="2022-03" db="EMBL/GenBank/DDBJ databases">
        <authorList>
            <person name="Sayadi A."/>
        </authorList>
    </citation>
    <scope>NUCLEOTIDE SEQUENCE</scope>
</reference>
<gene>
    <name evidence="5" type="ORF">ACAOBT_LOCUS28990</name>
</gene>
<feature type="compositionally biased region" description="Basic residues" evidence="3">
    <location>
        <begin position="287"/>
        <end position="299"/>
    </location>
</feature>
<keyword evidence="1 2" id="KW-0694">RNA-binding</keyword>
<dbReference type="InterPro" id="IPR045180">
    <property type="entry name" value="La_dom_prot"/>
</dbReference>
<evidence type="ECO:0000313" key="5">
    <source>
        <dbReference type="EMBL" id="CAH2006248.1"/>
    </source>
</evidence>
<proteinExistence type="predicted"/>
<dbReference type="EMBL" id="CAKOFQ010007678">
    <property type="protein sequence ID" value="CAH2006248.1"/>
    <property type="molecule type" value="Genomic_DNA"/>
</dbReference>
<evidence type="ECO:0000256" key="2">
    <source>
        <dbReference type="PROSITE-ProRule" id="PRU00332"/>
    </source>
</evidence>
<feature type="compositionally biased region" description="Basic and acidic residues" evidence="3">
    <location>
        <begin position="1"/>
        <end position="19"/>
    </location>
</feature>
<comment type="caution">
    <text evidence="5">The sequence shown here is derived from an EMBL/GenBank/DDBJ whole genome shotgun (WGS) entry which is preliminary data.</text>
</comment>
<dbReference type="AlphaFoldDB" id="A0A9P0M4D7"/>
<dbReference type="SUPFAM" id="SSF46785">
    <property type="entry name" value="Winged helix' DNA-binding domain"/>
    <property type="match status" value="1"/>
</dbReference>
<dbReference type="SMART" id="SM00715">
    <property type="entry name" value="LA"/>
    <property type="match status" value="1"/>
</dbReference>
<protein>
    <recommendedName>
        <fullName evidence="4">HTH La-type RNA-binding domain-containing protein</fullName>
    </recommendedName>
</protein>
<dbReference type="Gene3D" id="1.10.10.10">
    <property type="entry name" value="Winged helix-like DNA-binding domain superfamily/Winged helix DNA-binding domain"/>
    <property type="match status" value="1"/>
</dbReference>
<dbReference type="GO" id="GO:0005829">
    <property type="term" value="C:cytosol"/>
    <property type="evidence" value="ECO:0007669"/>
    <property type="project" value="TreeGrafter"/>
</dbReference>
<keyword evidence="6" id="KW-1185">Reference proteome</keyword>
<organism evidence="5 6">
    <name type="scientific">Acanthoscelides obtectus</name>
    <name type="common">Bean weevil</name>
    <name type="synonym">Bruchus obtectus</name>
    <dbReference type="NCBI Taxonomy" id="200917"/>
    <lineage>
        <taxon>Eukaryota</taxon>
        <taxon>Metazoa</taxon>
        <taxon>Ecdysozoa</taxon>
        <taxon>Arthropoda</taxon>
        <taxon>Hexapoda</taxon>
        <taxon>Insecta</taxon>
        <taxon>Pterygota</taxon>
        <taxon>Neoptera</taxon>
        <taxon>Endopterygota</taxon>
        <taxon>Coleoptera</taxon>
        <taxon>Polyphaga</taxon>
        <taxon>Cucujiformia</taxon>
        <taxon>Chrysomeloidea</taxon>
        <taxon>Chrysomelidae</taxon>
        <taxon>Bruchinae</taxon>
        <taxon>Bruchini</taxon>
        <taxon>Acanthoscelides</taxon>
    </lineage>
</organism>
<dbReference type="InterPro" id="IPR006630">
    <property type="entry name" value="La_HTH"/>
</dbReference>
<dbReference type="PANTHER" id="PTHR22792">
    <property type="entry name" value="LUPUS LA PROTEIN-RELATED"/>
    <property type="match status" value="1"/>
</dbReference>
<feature type="compositionally biased region" description="Basic and acidic residues" evidence="3">
    <location>
        <begin position="268"/>
        <end position="282"/>
    </location>
</feature>
<dbReference type="GO" id="GO:0045727">
    <property type="term" value="P:positive regulation of translation"/>
    <property type="evidence" value="ECO:0007669"/>
    <property type="project" value="TreeGrafter"/>
</dbReference>
<dbReference type="PANTHER" id="PTHR22792:SF132">
    <property type="entry name" value="LA-RELATED PROTEIN 1"/>
    <property type="match status" value="1"/>
</dbReference>
<evidence type="ECO:0000256" key="3">
    <source>
        <dbReference type="SAM" id="MobiDB-lite"/>
    </source>
</evidence>
<dbReference type="InterPro" id="IPR036388">
    <property type="entry name" value="WH-like_DNA-bd_sf"/>
</dbReference>
<feature type="region of interest" description="Disordered" evidence="3">
    <location>
        <begin position="268"/>
        <end position="301"/>
    </location>
</feature>
<sequence>MAEREMDGHARPASAERRGRGGRSRGAGRPLSNRPANRFPSYPDYPNFPLEYHMASFSGSQDGQNFVVPCTETYHFNSNSYVSLDGPTLKKYIRNQIEYYFSDDNLNSDFFLRSKMDPEGYVPVSLIASFHRVRALTHHVALVVEAISYSDKLELTAGFKVRPKLDPLKWPILDKSTEKDDEINAKLVPPPPSPKILRERHVENLNLDVAEFIPHEIDGKKLNDNNTQDSAMEINNKENQNNNENTNDATTMMKRAAINEVSMGENKACRIDENNEKNKDDTNWMPVKRKNKGKRKQKTKSLEREELDFAFNEELYQDVPAGRQNTFSNDCSHGTSPNDAHLDTSDGSYGSSVPQSLPSLKHPSPELLKENNLNQRAYNKFKAKCVQGKFISKFKHVMLF</sequence>
<feature type="domain" description="HTH La-type RNA-binding" evidence="4">
    <location>
        <begin position="83"/>
        <end position="174"/>
    </location>
</feature>
<accession>A0A9P0M4D7</accession>
<feature type="region of interest" description="Disordered" evidence="3">
    <location>
        <begin position="322"/>
        <end position="366"/>
    </location>
</feature>
<dbReference type="Proteomes" id="UP001152888">
    <property type="component" value="Unassembled WGS sequence"/>
</dbReference>
<dbReference type="GO" id="GO:0010494">
    <property type="term" value="C:cytoplasmic stress granule"/>
    <property type="evidence" value="ECO:0007669"/>
    <property type="project" value="TreeGrafter"/>
</dbReference>
<dbReference type="InterPro" id="IPR036390">
    <property type="entry name" value="WH_DNA-bd_sf"/>
</dbReference>
<feature type="compositionally biased region" description="Polar residues" evidence="3">
    <location>
        <begin position="345"/>
        <end position="358"/>
    </location>
</feature>
<evidence type="ECO:0000313" key="6">
    <source>
        <dbReference type="Proteomes" id="UP001152888"/>
    </source>
</evidence>
<feature type="region of interest" description="Disordered" evidence="3">
    <location>
        <begin position="1"/>
        <end position="40"/>
    </location>
</feature>